<accession>A0A5D2K9D4</accession>
<organism evidence="1 2">
    <name type="scientific">Gossypium tomentosum</name>
    <name type="common">Hawaiian cotton</name>
    <name type="synonym">Gossypium sandvicense</name>
    <dbReference type="NCBI Taxonomy" id="34277"/>
    <lineage>
        <taxon>Eukaryota</taxon>
        <taxon>Viridiplantae</taxon>
        <taxon>Streptophyta</taxon>
        <taxon>Embryophyta</taxon>
        <taxon>Tracheophyta</taxon>
        <taxon>Spermatophyta</taxon>
        <taxon>Magnoliopsida</taxon>
        <taxon>eudicotyledons</taxon>
        <taxon>Gunneridae</taxon>
        <taxon>Pentapetalae</taxon>
        <taxon>rosids</taxon>
        <taxon>malvids</taxon>
        <taxon>Malvales</taxon>
        <taxon>Malvaceae</taxon>
        <taxon>Malvoideae</taxon>
        <taxon>Gossypium</taxon>
    </lineage>
</organism>
<dbReference type="EMBL" id="CM017629">
    <property type="protein sequence ID" value="TYH63552.1"/>
    <property type="molecule type" value="Genomic_DNA"/>
</dbReference>
<name>A0A5D2K9D4_GOSTO</name>
<gene>
    <name evidence="1" type="ORF">ES332_D07G200500v1</name>
</gene>
<dbReference type="Proteomes" id="UP000322667">
    <property type="component" value="Chromosome D07"/>
</dbReference>
<keyword evidence="2" id="KW-1185">Reference proteome</keyword>
<evidence type="ECO:0000313" key="2">
    <source>
        <dbReference type="Proteomes" id="UP000322667"/>
    </source>
</evidence>
<dbReference type="PANTHER" id="PTHR31286">
    <property type="entry name" value="GLYCINE-RICH CELL WALL STRUCTURAL PROTEIN 1.8-LIKE"/>
    <property type="match status" value="1"/>
</dbReference>
<dbReference type="AlphaFoldDB" id="A0A5D2K9D4"/>
<sequence>MVLHNYIRKHASSNDEDFREFENILNIPVFSSQFDRDSKVRVRYACMAVYVNLGKPLISKVLINGNLQRVEYESLLVMCFFCGRYGYNNESCPHTSLPSGLSKVMDPMTGINQKIRLEAKITEESIEKESTPILKRHGKGILTENFENPSTRQFHVVVRKPKYKNQLKHQKNSGCIAGLDHSVNLLAKPVTGKGYDIGPFSVSSIKDLIGMNSSNPTGGDCVSLDNVAKAHQPSISGGMDPTEEDCVSLDNVVKAYQPFVSGGVDMALSKSNQFKKEHSLHFNPMRVFWMPIIIPP</sequence>
<proteinExistence type="predicted"/>
<reference evidence="1 2" key="1">
    <citation type="submission" date="2019-07" db="EMBL/GenBank/DDBJ databases">
        <title>WGS assembly of Gossypium tomentosum.</title>
        <authorList>
            <person name="Chen Z.J."/>
            <person name="Sreedasyam A."/>
            <person name="Ando A."/>
            <person name="Song Q."/>
            <person name="De L."/>
            <person name="Hulse-Kemp A."/>
            <person name="Ding M."/>
            <person name="Ye W."/>
            <person name="Kirkbride R."/>
            <person name="Jenkins J."/>
            <person name="Plott C."/>
            <person name="Lovell J."/>
            <person name="Lin Y.-M."/>
            <person name="Vaughn R."/>
            <person name="Liu B."/>
            <person name="Li W."/>
            <person name="Simpson S."/>
            <person name="Scheffler B."/>
            <person name="Saski C."/>
            <person name="Grover C."/>
            <person name="Hu G."/>
            <person name="Conover J."/>
            <person name="Carlson J."/>
            <person name="Shu S."/>
            <person name="Boston L."/>
            <person name="Williams M."/>
            <person name="Peterson D."/>
            <person name="Mcgee K."/>
            <person name="Jones D."/>
            <person name="Wendel J."/>
            <person name="Stelly D."/>
            <person name="Grimwood J."/>
            <person name="Schmutz J."/>
        </authorList>
    </citation>
    <scope>NUCLEOTIDE SEQUENCE [LARGE SCALE GENOMIC DNA]</scope>
    <source>
        <strain evidence="1">7179.01</strain>
    </source>
</reference>
<dbReference type="InterPro" id="IPR040256">
    <property type="entry name" value="At4g02000-like"/>
</dbReference>
<protein>
    <recommendedName>
        <fullName evidence="3">CCHC-type domain-containing protein</fullName>
    </recommendedName>
</protein>
<evidence type="ECO:0008006" key="3">
    <source>
        <dbReference type="Google" id="ProtNLM"/>
    </source>
</evidence>
<evidence type="ECO:0000313" key="1">
    <source>
        <dbReference type="EMBL" id="TYH63552.1"/>
    </source>
</evidence>
<dbReference type="PANTHER" id="PTHR31286:SF173">
    <property type="entry name" value="DUF4283 DOMAIN-CONTAINING PROTEIN"/>
    <property type="match status" value="1"/>
</dbReference>